<dbReference type="PROSITE" id="PS51257">
    <property type="entry name" value="PROKAR_LIPOPROTEIN"/>
    <property type="match status" value="1"/>
</dbReference>
<dbReference type="AlphaFoldDB" id="A0A6N3BF77"/>
<name>A0A6N3BF77_STASI</name>
<feature type="chain" id="PRO_5026967854" description="NDxxF motif lipoprotein" evidence="1">
    <location>
        <begin position="25"/>
        <end position="207"/>
    </location>
</feature>
<protein>
    <recommendedName>
        <fullName evidence="3">NDxxF motif lipoprotein</fullName>
    </recommendedName>
</protein>
<reference evidence="2" key="1">
    <citation type="submission" date="2019-11" db="EMBL/GenBank/DDBJ databases">
        <authorList>
            <person name="Feng L."/>
        </authorList>
    </citation>
    <scope>NUCLEOTIDE SEQUENCE</scope>
    <source>
        <strain evidence="2">SsimulansLFYP27</strain>
    </source>
</reference>
<organism evidence="2">
    <name type="scientific">Staphylococcus simulans</name>
    <dbReference type="NCBI Taxonomy" id="1286"/>
    <lineage>
        <taxon>Bacteria</taxon>
        <taxon>Bacillati</taxon>
        <taxon>Bacillota</taxon>
        <taxon>Bacilli</taxon>
        <taxon>Bacillales</taxon>
        <taxon>Staphylococcaceae</taxon>
        <taxon>Staphylococcus</taxon>
    </lineage>
</organism>
<evidence type="ECO:0000256" key="1">
    <source>
        <dbReference type="SAM" id="SignalP"/>
    </source>
</evidence>
<sequence length="207" mass="24032">MSKLKQLLIIAFTLMLAVTLTACAQKDEKQEHHAKYAPKNATPIHKIEIFKTSEKGKDLTEQETRDYLKRYLEANNDIIDNKYVLQHKLDQQYDGRQKVSDQLDTDLRELANITTKNQMNFEAFLKDNKVPSNQKEDIERINKYFSAVNYKVARADQQLEELSYSPQKTINVVDVPTNYAGDVNLKQQKKIKAFLKKHKLSTQAIDK</sequence>
<dbReference type="RefSeq" id="WP_002480329.1">
    <property type="nucleotide sequence ID" value="NZ_CACRUO010000030.1"/>
</dbReference>
<dbReference type="InterPro" id="IPR047903">
    <property type="entry name" value="NDxxF_lipo"/>
</dbReference>
<gene>
    <name evidence="2" type="ORF">SSLFYP27_01216</name>
</gene>
<dbReference type="EMBL" id="CACRUO010000030">
    <property type="protein sequence ID" value="VYU01794.1"/>
    <property type="molecule type" value="Genomic_DNA"/>
</dbReference>
<dbReference type="NCBIfam" id="NF033193">
    <property type="entry name" value="lipo_NDxxF"/>
    <property type="match status" value="1"/>
</dbReference>
<proteinExistence type="predicted"/>
<evidence type="ECO:0000313" key="2">
    <source>
        <dbReference type="EMBL" id="VYU01794.1"/>
    </source>
</evidence>
<accession>A0A6N3BF77</accession>
<feature type="signal peptide" evidence="1">
    <location>
        <begin position="1"/>
        <end position="24"/>
    </location>
</feature>
<evidence type="ECO:0008006" key="3">
    <source>
        <dbReference type="Google" id="ProtNLM"/>
    </source>
</evidence>
<keyword evidence="1" id="KW-0732">Signal</keyword>